<dbReference type="Pfam" id="PF20684">
    <property type="entry name" value="Fung_rhodopsin"/>
    <property type="match status" value="1"/>
</dbReference>
<dbReference type="InterPro" id="IPR049326">
    <property type="entry name" value="Rhodopsin_dom_fungi"/>
</dbReference>
<dbReference type="EMBL" id="JAGPXD010000003">
    <property type="protein sequence ID" value="KAH7363419.1"/>
    <property type="molecule type" value="Genomic_DNA"/>
</dbReference>
<feature type="transmembrane region" description="Helical" evidence="16">
    <location>
        <begin position="343"/>
        <end position="363"/>
    </location>
</feature>
<evidence type="ECO:0000256" key="7">
    <source>
        <dbReference type="ARBA" id="ARBA00022692"/>
    </source>
</evidence>
<dbReference type="AlphaFoldDB" id="A0A8K0X4P6"/>
<evidence type="ECO:0000256" key="16">
    <source>
        <dbReference type="SAM" id="Phobius"/>
    </source>
</evidence>
<keyword evidence="5" id="KW-0964">Secreted</keyword>
<evidence type="ECO:0000256" key="6">
    <source>
        <dbReference type="ARBA" id="ARBA00022622"/>
    </source>
</evidence>
<keyword evidence="7 16" id="KW-0812">Transmembrane</keyword>
<dbReference type="InterPro" id="IPR008427">
    <property type="entry name" value="Extracellular_membr_CFEM_dom"/>
</dbReference>
<name>A0A8K0X4P6_9PEZI</name>
<feature type="disulfide bond" evidence="14">
    <location>
        <begin position="39"/>
        <end position="70"/>
    </location>
</feature>
<organism evidence="19 20">
    <name type="scientific">Plectosphaerella cucumerina</name>
    <dbReference type="NCBI Taxonomy" id="40658"/>
    <lineage>
        <taxon>Eukaryota</taxon>
        <taxon>Fungi</taxon>
        <taxon>Dikarya</taxon>
        <taxon>Ascomycota</taxon>
        <taxon>Pezizomycotina</taxon>
        <taxon>Sordariomycetes</taxon>
        <taxon>Hypocreomycetidae</taxon>
        <taxon>Glomerellales</taxon>
        <taxon>Plectosphaerellaceae</taxon>
        <taxon>Plectosphaerella</taxon>
    </lineage>
</organism>
<feature type="signal peptide" evidence="17">
    <location>
        <begin position="1"/>
        <end position="21"/>
    </location>
</feature>
<accession>A0A8K0X4P6</accession>
<evidence type="ECO:0000256" key="15">
    <source>
        <dbReference type="SAM" id="MobiDB-lite"/>
    </source>
</evidence>
<feature type="transmembrane region" description="Helical" evidence="16">
    <location>
        <begin position="104"/>
        <end position="125"/>
    </location>
</feature>
<dbReference type="Pfam" id="PF05730">
    <property type="entry name" value="CFEM"/>
    <property type="match status" value="1"/>
</dbReference>
<keyword evidence="12" id="KW-0449">Lipoprotein</keyword>
<evidence type="ECO:0000256" key="5">
    <source>
        <dbReference type="ARBA" id="ARBA00022525"/>
    </source>
</evidence>
<dbReference type="SMART" id="SM00747">
    <property type="entry name" value="CFEM"/>
    <property type="match status" value="1"/>
</dbReference>
<feature type="transmembrane region" description="Helical" evidence="16">
    <location>
        <begin position="137"/>
        <end position="159"/>
    </location>
</feature>
<feature type="transmembrane region" description="Helical" evidence="16">
    <location>
        <begin position="298"/>
        <end position="323"/>
    </location>
</feature>
<feature type="chain" id="PRO_5035479447" evidence="17">
    <location>
        <begin position="22"/>
        <end position="453"/>
    </location>
</feature>
<keyword evidence="9 16" id="KW-1133">Transmembrane helix</keyword>
<evidence type="ECO:0000256" key="11">
    <source>
        <dbReference type="ARBA" id="ARBA00023157"/>
    </source>
</evidence>
<proteinExistence type="inferred from homology"/>
<dbReference type="InterPro" id="IPR052337">
    <property type="entry name" value="SAT4-like"/>
</dbReference>
<evidence type="ECO:0000256" key="3">
    <source>
        <dbReference type="ARBA" id="ARBA00004613"/>
    </source>
</evidence>
<feature type="region of interest" description="Disordered" evidence="15">
    <location>
        <begin position="385"/>
        <end position="422"/>
    </location>
</feature>
<evidence type="ECO:0000256" key="9">
    <source>
        <dbReference type="ARBA" id="ARBA00022989"/>
    </source>
</evidence>
<evidence type="ECO:0000256" key="10">
    <source>
        <dbReference type="ARBA" id="ARBA00023136"/>
    </source>
</evidence>
<sequence length="453" mass="49802">MKTNVLSILVWLAAGLVPAVAQGSTADALAMLPTCASTCLETAVLESVCAPTNQTCVCTDPSLQLAVQTCVLSTCTPKQALTTMNITSSTCGAPIRNRSREYNAISISLGTITNVIVVIRIAYQYFSSAGSLGWDDLFIVITLCTGIPGTIINSVGFAANGLGQDVWRVPFDMLTTFIRWFYVQEILYFAQIAFLKTSILLFYKRIFGHTQINVFIIGTLAFNALYGLVFVFLAAFQCQPISYYWTNWDHEHVGTCLNINAIAWANAAISIALDLWMLALPLSQIRSLNLHWKKKIGVALMFCVGTFVTVVSILRLQSLVAFATSHNPTWDQYAVANWSTIEINVGIICACMPAMRLVLVRCFPRILGSTKQYPSYPGGHYNRSADGHKVGGSRKFGSESVVRTANKEDRPLPPTPSGKRGRGIILTRDVTIDYHDETSLVPLRDVERLSMKD</sequence>
<evidence type="ECO:0000256" key="14">
    <source>
        <dbReference type="PROSITE-ProRule" id="PRU01356"/>
    </source>
</evidence>
<comment type="caution">
    <text evidence="19">The sequence shown here is derived from an EMBL/GenBank/DDBJ whole genome shotgun (WGS) entry which is preliminary data.</text>
</comment>
<dbReference type="GO" id="GO:0005576">
    <property type="term" value="C:extracellular region"/>
    <property type="evidence" value="ECO:0007669"/>
    <property type="project" value="UniProtKB-SubCell"/>
</dbReference>
<feature type="non-terminal residue" evidence="19">
    <location>
        <position position="453"/>
    </location>
</feature>
<keyword evidence="11 14" id="KW-1015">Disulfide bond</keyword>
<evidence type="ECO:0000256" key="1">
    <source>
        <dbReference type="ARBA" id="ARBA00004141"/>
    </source>
</evidence>
<evidence type="ECO:0000256" key="4">
    <source>
        <dbReference type="ARBA" id="ARBA00010031"/>
    </source>
</evidence>
<evidence type="ECO:0000256" key="2">
    <source>
        <dbReference type="ARBA" id="ARBA00004589"/>
    </source>
</evidence>
<keyword evidence="6" id="KW-0325">Glycoprotein</keyword>
<evidence type="ECO:0000313" key="20">
    <source>
        <dbReference type="Proteomes" id="UP000813385"/>
    </source>
</evidence>
<evidence type="ECO:0000256" key="17">
    <source>
        <dbReference type="SAM" id="SignalP"/>
    </source>
</evidence>
<dbReference type="Proteomes" id="UP000813385">
    <property type="component" value="Unassembled WGS sequence"/>
</dbReference>
<feature type="disulfide bond" evidence="14">
    <location>
        <begin position="58"/>
        <end position="91"/>
    </location>
</feature>
<keyword evidence="6" id="KW-0336">GPI-anchor</keyword>
<evidence type="ECO:0000256" key="12">
    <source>
        <dbReference type="ARBA" id="ARBA00023288"/>
    </source>
</evidence>
<reference evidence="19" key="1">
    <citation type="journal article" date="2021" name="Nat. Commun.">
        <title>Genetic determinants of endophytism in the Arabidopsis root mycobiome.</title>
        <authorList>
            <person name="Mesny F."/>
            <person name="Miyauchi S."/>
            <person name="Thiergart T."/>
            <person name="Pickel B."/>
            <person name="Atanasova L."/>
            <person name="Karlsson M."/>
            <person name="Huettel B."/>
            <person name="Barry K.W."/>
            <person name="Haridas S."/>
            <person name="Chen C."/>
            <person name="Bauer D."/>
            <person name="Andreopoulos W."/>
            <person name="Pangilinan J."/>
            <person name="LaButti K."/>
            <person name="Riley R."/>
            <person name="Lipzen A."/>
            <person name="Clum A."/>
            <person name="Drula E."/>
            <person name="Henrissat B."/>
            <person name="Kohler A."/>
            <person name="Grigoriev I.V."/>
            <person name="Martin F.M."/>
            <person name="Hacquard S."/>
        </authorList>
    </citation>
    <scope>NUCLEOTIDE SEQUENCE</scope>
    <source>
        <strain evidence="19">MPI-CAGE-AT-0016</strain>
    </source>
</reference>
<dbReference type="PANTHER" id="PTHR33048">
    <property type="entry name" value="PTH11-LIKE INTEGRAL MEMBRANE PROTEIN (AFU_ORTHOLOGUE AFUA_5G11245)"/>
    <property type="match status" value="1"/>
</dbReference>
<comment type="similarity">
    <text evidence="4">Belongs to the RBT5 family.</text>
</comment>
<feature type="transmembrane region" description="Helical" evidence="16">
    <location>
        <begin position="179"/>
        <end position="202"/>
    </location>
</feature>
<keyword evidence="20" id="KW-1185">Reference proteome</keyword>
<dbReference type="OrthoDB" id="2496787at2759"/>
<gene>
    <name evidence="19" type="ORF">B0T11DRAFT_242444</name>
</gene>
<protein>
    <submittedName>
        <fullName evidence="19">CFEM domain-containing protein</fullName>
    </submittedName>
</protein>
<comment type="subcellular location">
    <subcellularLocation>
        <location evidence="2">Membrane</location>
        <topology evidence="2">Lipid-anchor</topology>
        <topology evidence="2">GPI-anchor</topology>
    </subcellularLocation>
    <subcellularLocation>
        <location evidence="1">Membrane</location>
        <topology evidence="1">Multi-pass membrane protein</topology>
    </subcellularLocation>
    <subcellularLocation>
        <location evidence="3">Secreted</location>
    </subcellularLocation>
</comment>
<evidence type="ECO:0000256" key="13">
    <source>
        <dbReference type="ARBA" id="ARBA00038359"/>
    </source>
</evidence>
<dbReference type="PROSITE" id="PS52012">
    <property type="entry name" value="CFEM"/>
    <property type="match status" value="1"/>
</dbReference>
<feature type="domain" description="CFEM" evidence="18">
    <location>
        <begin position="7"/>
        <end position="118"/>
    </location>
</feature>
<evidence type="ECO:0000256" key="8">
    <source>
        <dbReference type="ARBA" id="ARBA00022729"/>
    </source>
</evidence>
<evidence type="ECO:0000313" key="19">
    <source>
        <dbReference type="EMBL" id="KAH7363419.1"/>
    </source>
</evidence>
<dbReference type="PANTHER" id="PTHR33048:SF143">
    <property type="entry name" value="EXTRACELLULAR MEMBRANE PROTEIN CFEM DOMAIN-CONTAINING PROTEIN-RELATED"/>
    <property type="match status" value="1"/>
</dbReference>
<evidence type="ECO:0000259" key="18">
    <source>
        <dbReference type="PROSITE" id="PS52012"/>
    </source>
</evidence>
<feature type="transmembrane region" description="Helical" evidence="16">
    <location>
        <begin position="257"/>
        <end position="277"/>
    </location>
</feature>
<feature type="transmembrane region" description="Helical" evidence="16">
    <location>
        <begin position="214"/>
        <end position="237"/>
    </location>
</feature>
<keyword evidence="10 16" id="KW-0472">Membrane</keyword>
<comment type="similarity">
    <text evidence="13">Belongs to the SAT4 family.</text>
</comment>
<comment type="caution">
    <text evidence="14">Lacks conserved residue(s) required for the propagation of feature annotation.</text>
</comment>
<feature type="disulfide bond" evidence="14">
    <location>
        <begin position="35"/>
        <end position="75"/>
    </location>
</feature>
<dbReference type="GO" id="GO:0098552">
    <property type="term" value="C:side of membrane"/>
    <property type="evidence" value="ECO:0007669"/>
    <property type="project" value="UniProtKB-KW"/>
</dbReference>
<keyword evidence="8 17" id="KW-0732">Signal</keyword>
<feature type="disulfide bond" evidence="14">
    <location>
        <begin position="49"/>
        <end position="56"/>
    </location>
</feature>